<keyword evidence="1" id="KW-0472">Membrane</keyword>
<gene>
    <name evidence="2" type="ordered locus">Rxyl_0886</name>
</gene>
<dbReference type="InterPro" id="IPR046192">
    <property type="entry name" value="DUF6220"/>
</dbReference>
<protein>
    <submittedName>
        <fullName evidence="2">Uncharacterized protein</fullName>
    </submittedName>
</protein>
<feature type="transmembrane region" description="Helical" evidence="1">
    <location>
        <begin position="92"/>
        <end position="110"/>
    </location>
</feature>
<dbReference type="RefSeq" id="WP_011563871.1">
    <property type="nucleotide sequence ID" value="NC_008148.1"/>
</dbReference>
<dbReference type="Pfam" id="PF19728">
    <property type="entry name" value="DUF6220"/>
    <property type="match status" value="1"/>
</dbReference>
<sequence length="167" mass="17698">MSERAAGSGANADGGGTHATGPPARVRWARLGYAVLASAFVACVVVQVFFAGLGVFVATENWAWHVNFVHFFEWLPPLMLLAAFLGRLPRGLKWPPAGMFVLIALQYATANLNRGVVAALHPVVALLIFLAAVVVARRAWRALSGADAAREGASSGPASIRRPERPT</sequence>
<accession>Q1AXM5</accession>
<dbReference type="HOGENOM" id="CLU_135639_0_0_11"/>
<keyword evidence="1" id="KW-0812">Transmembrane</keyword>
<dbReference type="STRING" id="266117.Rxyl_0886"/>
<evidence type="ECO:0000313" key="2">
    <source>
        <dbReference type="EMBL" id="ABG03853.1"/>
    </source>
</evidence>
<name>Q1AXM5_RUBXD</name>
<organism evidence="2 3">
    <name type="scientific">Rubrobacter xylanophilus (strain DSM 9941 / JCM 11954 / NBRC 16129 / PRD-1)</name>
    <dbReference type="NCBI Taxonomy" id="266117"/>
    <lineage>
        <taxon>Bacteria</taxon>
        <taxon>Bacillati</taxon>
        <taxon>Actinomycetota</taxon>
        <taxon>Rubrobacteria</taxon>
        <taxon>Rubrobacterales</taxon>
        <taxon>Rubrobacteraceae</taxon>
        <taxon>Rubrobacter</taxon>
    </lineage>
</organism>
<feature type="transmembrane region" description="Helical" evidence="1">
    <location>
        <begin position="116"/>
        <end position="136"/>
    </location>
</feature>
<dbReference type="Proteomes" id="UP000006637">
    <property type="component" value="Chromosome"/>
</dbReference>
<dbReference type="KEGG" id="rxy:Rxyl_0886"/>
<proteinExistence type="predicted"/>
<reference evidence="2 3" key="1">
    <citation type="submission" date="2006-06" db="EMBL/GenBank/DDBJ databases">
        <title>Complete sequence of Rubrobacter xylanophilus DSM 9941.</title>
        <authorList>
            <consortium name="US DOE Joint Genome Institute"/>
            <person name="Copeland A."/>
            <person name="Lucas S."/>
            <person name="Lapidus A."/>
            <person name="Barry K."/>
            <person name="Detter J.C."/>
            <person name="Glavina del Rio T."/>
            <person name="Hammon N."/>
            <person name="Israni S."/>
            <person name="Dalin E."/>
            <person name="Tice H."/>
            <person name="Pitluck S."/>
            <person name="Munk A.C."/>
            <person name="Brettin T."/>
            <person name="Bruce D."/>
            <person name="Han C."/>
            <person name="Tapia R."/>
            <person name="Gilna P."/>
            <person name="Schmutz J."/>
            <person name="Larimer F."/>
            <person name="Land M."/>
            <person name="Hauser L."/>
            <person name="Kyrpides N."/>
            <person name="Lykidis A."/>
            <person name="da Costa M.S."/>
            <person name="Rainey F.A."/>
            <person name="Empadinhas N."/>
            <person name="Jolivet E."/>
            <person name="Battista J.R."/>
            <person name="Richardson P."/>
        </authorList>
    </citation>
    <scope>NUCLEOTIDE SEQUENCE [LARGE SCALE GENOMIC DNA]</scope>
    <source>
        <strain evidence="3">DSM 9941 / NBRC 16129 / PRD-1</strain>
    </source>
</reference>
<keyword evidence="1" id="KW-1133">Transmembrane helix</keyword>
<dbReference type="eggNOG" id="ENOG5032ZRS">
    <property type="taxonomic scope" value="Bacteria"/>
</dbReference>
<feature type="transmembrane region" description="Helical" evidence="1">
    <location>
        <begin position="62"/>
        <end position="85"/>
    </location>
</feature>
<dbReference type="AlphaFoldDB" id="Q1AXM5"/>
<evidence type="ECO:0000313" key="3">
    <source>
        <dbReference type="Proteomes" id="UP000006637"/>
    </source>
</evidence>
<dbReference type="EMBL" id="CP000386">
    <property type="protein sequence ID" value="ABG03853.1"/>
    <property type="molecule type" value="Genomic_DNA"/>
</dbReference>
<keyword evidence="3" id="KW-1185">Reference proteome</keyword>
<evidence type="ECO:0000256" key="1">
    <source>
        <dbReference type="SAM" id="Phobius"/>
    </source>
</evidence>
<feature type="transmembrane region" description="Helical" evidence="1">
    <location>
        <begin position="31"/>
        <end position="56"/>
    </location>
</feature>